<evidence type="ECO:0000256" key="1">
    <source>
        <dbReference type="ARBA" id="ARBA00006828"/>
    </source>
</evidence>
<dbReference type="Pfam" id="PF25683">
    <property type="entry name" value="URGCP_GTPase"/>
    <property type="match status" value="1"/>
</dbReference>
<dbReference type="SUPFAM" id="SSF52540">
    <property type="entry name" value="P-loop containing nucleoside triphosphate hydrolases"/>
    <property type="match status" value="1"/>
</dbReference>
<dbReference type="GeneID" id="110086387"/>
<dbReference type="Pfam" id="PF25974">
    <property type="entry name" value="URGCP_9th"/>
    <property type="match status" value="1"/>
</dbReference>
<dbReference type="Pfam" id="PF25496">
    <property type="entry name" value="URGCP"/>
    <property type="match status" value="1"/>
</dbReference>
<feature type="compositionally biased region" description="Polar residues" evidence="2">
    <location>
        <begin position="191"/>
        <end position="201"/>
    </location>
</feature>
<dbReference type="PANTHER" id="PTHR14819">
    <property type="entry name" value="GTP-BINDING"/>
    <property type="match status" value="1"/>
</dbReference>
<feature type="compositionally biased region" description="Polar residues" evidence="2">
    <location>
        <begin position="101"/>
        <end position="113"/>
    </location>
</feature>
<dbReference type="InterPro" id="IPR027417">
    <property type="entry name" value="P-loop_NTPase"/>
</dbReference>
<feature type="domain" description="VLIG-type G" evidence="4">
    <location>
        <begin position="838"/>
        <end position="1082"/>
    </location>
</feature>
<proteinExistence type="inferred from homology"/>
<evidence type="ECO:0000313" key="5">
    <source>
        <dbReference type="Proteomes" id="UP001652642"/>
    </source>
</evidence>
<feature type="region of interest" description="Disordered" evidence="2">
    <location>
        <begin position="101"/>
        <end position="227"/>
    </location>
</feature>
<feature type="domain" description="CARD" evidence="3">
    <location>
        <begin position="1"/>
        <end position="75"/>
    </location>
</feature>
<feature type="compositionally biased region" description="Acidic residues" evidence="2">
    <location>
        <begin position="148"/>
        <end position="158"/>
    </location>
</feature>
<gene>
    <name evidence="6" type="primary">LOC110086387</name>
</gene>
<dbReference type="Gene3D" id="1.10.533.10">
    <property type="entry name" value="Death Domain, Fas"/>
    <property type="match status" value="1"/>
</dbReference>
<keyword evidence="5" id="KW-1185">Reference proteome</keyword>
<dbReference type="InterPro" id="IPR058641">
    <property type="entry name" value="GVIN1_dom"/>
</dbReference>
<dbReference type="PROSITE" id="PS51717">
    <property type="entry name" value="G_VLIG"/>
    <property type="match status" value="1"/>
</dbReference>
<dbReference type="PANTHER" id="PTHR14819:SF9">
    <property type="entry name" value="UP-REGULATOR OF CELL PROLIFERATION-LIKE"/>
    <property type="match status" value="1"/>
</dbReference>
<dbReference type="Pfam" id="PF00619">
    <property type="entry name" value="CARD"/>
    <property type="match status" value="1"/>
</dbReference>
<sequence>MAFETIRRSREKLVAFLEKAPNLILDDAASQGFISETDYNDLDELENPKEKIRKLLVKIQIRGEQICHQFLECIRSLFPDLPPELWPPATACGPTACLNQNETQNHDPANSTLEKNREENTDSVTSFPLNGNKDSEGIPENVGSTPEPEPEAMEEEIPEACGPTACLNQNETQNHDPANSTLEKNREENTDSVTSSPLNGNKDSEDIPALENVGNTPEPEPEAMEEDIPEGTVEPFLRKLGLSKRSRQKLTVGEILEIELESLETPAPQKLEDLPWHFLRKLMALNGTARNTGLASKAEEGSDEEVDDVGDQLLSLMEVDTEVSVNPLDVLCATLLCSDSLLRQEILLKMSMCQFALPLILPPLANSKCSFMLWAMRDIVRKWRPHSIAESRGFKEESLVRISMPTISFVRLGNSCLSKSKLINEVLSSHQHHHDFFVHHDSECGNAPREISNGLVEISWYFPGGRENSDIFPEPVAITNLRGNMESHWLQFSFLTEVSSAVFILVEDISDTEYNTLLSLHELRSKYYFILNTEGRKSRETLEFLNKLVPVLNLNKSQLLVKEKIQNITEFVKKLRSAMRNIVHTHQKEVNVEEMASIGQELGIEIDENSNECQNGAVHAKEIVEEIKDVAVYKKEMLKLQGDLWRNVAQVEKELCRMKGQADTPAEDYKSQLREKWIGLRAQQNRCDLTDGITKFINGIHNLGSVEKQYFLKWMKFSLDRVARANLLKLREEYKEICRTTTNDVQQLVRLDELISIGSLGVEHFMRELGQFYEAEYMMVKEGNMAENKRQFVHLPGIAADLMLEGFPMELMDGDASNIPLQWVTDVLMELHVKLGGKSRMQVLTVLGVQSTGKSTLLNTMFGLQFAVSSGRCTRGAFMTLLRVSENLQQGIGCNFILVIDTEGLKAPELAKLEGSYEHDNELATLVIGLSDITIVNLAMENATEMKDILQIVVHAFLRMEEIGHKPNCQFVHQNVSDVSAHDQNMRDRKHLLEQLNEMTKAAARMEKQCKEVSFSDIMEYDPEKHNWYIPGLWHGVPPMAPVNLGYSESVSELKRYLFNFMETCSQKGTPKDIPQFVEWVKSLWSAVKHENFIFSFRNSLVADAYNQLALKYSEWEWDFRKEMHLWMSEAHTAIQNLSPEDFETDAVDKLKRDTYVKLDAGEQKILQCVQNYFESGAENLHLVEKYKEDFIRSVKFLRNQLEGYLINKCQHIVLICKGMGKISNMQAVYLKTIEKKVNKLLEGYKEKDYQLSPKELEDEFEKMWKETLEELPPNNLTHLKIHTNVFSQLKKDLEHRGGLANQIFQQLMHQSDMMVFTMKKQYLETSWALRIKGLFKDYKGKIEDSAMNTVELCKNYVAGKVSMEGDYDETYCWELLKMVNERLQDMKLKGLCVTINFEVDLKYCILREAADAFQKMHDDFIRENNPHQRLENLKPHYLSIFKDLYYEKDACQKRAKDFCDLCLRPALVDYLYKRLGLEIVDDVLSSGLSIQYGSRSFFQFTVQKTLLEEENFDKYQEYIIHYKRFAKSWIYEHLLEYYEQREDLMVLERQILSGVIKKTNEALEGGAKQTVTLSDFLECFCLGMRKELVISKDSLDVVKFNNAAKTESFSTAVQAYIPEIIDGILSEQFEMNIEQVLSRISFKPQDEIFNRVFGCGKQCPFCKVPCEAGGGDHQEHFASVHRPQGLGMYRYVDTEKLLYSLCSSDVISNAQFRNVDTGGEWHPYKEYRKYYPDWRIQPDASISASDYWKFVFKEFNQQFAKCYKACPADLPEDWKKITKKQALESIQEAFNMN</sequence>
<evidence type="ECO:0000256" key="2">
    <source>
        <dbReference type="SAM" id="MobiDB-lite"/>
    </source>
</evidence>
<accession>A0ABM5EIK6</accession>
<dbReference type="InterPro" id="IPR011029">
    <property type="entry name" value="DEATH-like_dom_sf"/>
</dbReference>
<protein>
    <submittedName>
        <fullName evidence="6">Interferon-induced very large GTPase 1-like isoform X1</fullName>
    </submittedName>
</protein>
<dbReference type="InterPro" id="IPR052986">
    <property type="entry name" value="VLIG_GTPase"/>
</dbReference>
<feature type="compositionally biased region" description="Polar residues" evidence="2">
    <location>
        <begin position="166"/>
        <end position="182"/>
    </location>
</feature>
<dbReference type="SUPFAM" id="SSF47986">
    <property type="entry name" value="DEATH domain"/>
    <property type="match status" value="1"/>
</dbReference>
<dbReference type="InterPro" id="IPR030383">
    <property type="entry name" value="G_VLIG_dom"/>
</dbReference>
<dbReference type="Gene3D" id="3.40.50.300">
    <property type="entry name" value="P-loop containing nucleotide triphosphate hydrolases"/>
    <property type="match status" value="1"/>
</dbReference>
<dbReference type="InterPro" id="IPR001315">
    <property type="entry name" value="CARD"/>
</dbReference>
<organism evidence="5 6">
    <name type="scientific">Pogona vitticeps</name>
    <name type="common">central bearded dragon</name>
    <dbReference type="NCBI Taxonomy" id="103695"/>
    <lineage>
        <taxon>Eukaryota</taxon>
        <taxon>Metazoa</taxon>
        <taxon>Chordata</taxon>
        <taxon>Craniata</taxon>
        <taxon>Vertebrata</taxon>
        <taxon>Euteleostomi</taxon>
        <taxon>Lepidosauria</taxon>
        <taxon>Squamata</taxon>
        <taxon>Bifurcata</taxon>
        <taxon>Unidentata</taxon>
        <taxon>Episquamata</taxon>
        <taxon>Toxicofera</taxon>
        <taxon>Iguania</taxon>
        <taxon>Acrodonta</taxon>
        <taxon>Agamidae</taxon>
        <taxon>Amphibolurinae</taxon>
        <taxon>Pogona</taxon>
    </lineage>
</organism>
<dbReference type="PROSITE" id="PS50209">
    <property type="entry name" value="CARD"/>
    <property type="match status" value="1"/>
</dbReference>
<dbReference type="Proteomes" id="UP001652642">
    <property type="component" value="Chromosome 6"/>
</dbReference>
<evidence type="ECO:0000259" key="3">
    <source>
        <dbReference type="PROSITE" id="PS50209"/>
    </source>
</evidence>
<dbReference type="InterPro" id="IPR057365">
    <property type="entry name" value="URGCP"/>
</dbReference>
<name>A0ABM5EIK6_9SAUR</name>
<evidence type="ECO:0000313" key="6">
    <source>
        <dbReference type="RefSeq" id="XP_072832987.1"/>
    </source>
</evidence>
<dbReference type="CDD" id="cd01671">
    <property type="entry name" value="CARD"/>
    <property type="match status" value="1"/>
</dbReference>
<dbReference type="RefSeq" id="XP_072832987.1">
    <property type="nucleotide sequence ID" value="XM_072976886.1"/>
</dbReference>
<reference evidence="6" key="1">
    <citation type="submission" date="2025-08" db="UniProtKB">
        <authorList>
            <consortium name="RefSeq"/>
        </authorList>
    </citation>
    <scope>IDENTIFICATION</scope>
</reference>
<comment type="similarity">
    <text evidence="1">Belongs to the TRAFAC class dynamin-like GTPase superfamily. Very large inducible GTPase (VLIG) family.</text>
</comment>
<evidence type="ECO:0000259" key="4">
    <source>
        <dbReference type="PROSITE" id="PS51717"/>
    </source>
</evidence>